<feature type="domain" description="FecR N-terminal" evidence="3">
    <location>
        <begin position="18"/>
        <end position="57"/>
    </location>
</feature>
<dbReference type="STRING" id="288768.SAMEA3906486_00460"/>
<dbReference type="Gene3D" id="2.60.120.1440">
    <property type="match status" value="1"/>
</dbReference>
<dbReference type="InterPro" id="IPR032623">
    <property type="entry name" value="FecR_N"/>
</dbReference>
<keyword evidence="1" id="KW-1133">Transmembrane helix</keyword>
<dbReference type="PANTHER" id="PTHR30273:SF2">
    <property type="entry name" value="PROTEIN FECR"/>
    <property type="match status" value="1"/>
</dbReference>
<evidence type="ECO:0000313" key="4">
    <source>
        <dbReference type="EMBL" id="SAI65714.1"/>
    </source>
</evidence>
<feature type="domain" description="FecR protein" evidence="2">
    <location>
        <begin position="131"/>
        <end position="224"/>
    </location>
</feature>
<dbReference type="NCBIfam" id="TIGR01409">
    <property type="entry name" value="TAT_signal_seq"/>
    <property type="match status" value="1"/>
</dbReference>
<dbReference type="EMBL" id="FKIF01000001">
    <property type="protein sequence ID" value="SAI65714.1"/>
    <property type="molecule type" value="Genomic_DNA"/>
</dbReference>
<dbReference type="InterPro" id="IPR012373">
    <property type="entry name" value="Ferrdict_sens_TM"/>
</dbReference>
<evidence type="ECO:0000313" key="5">
    <source>
        <dbReference type="Proteomes" id="UP000076848"/>
    </source>
</evidence>
<dbReference type="Proteomes" id="UP000076848">
    <property type="component" value="Unassembled WGS sequence"/>
</dbReference>
<name>A0A157S5N6_9BORD</name>
<evidence type="ECO:0000259" key="2">
    <source>
        <dbReference type="Pfam" id="PF04773"/>
    </source>
</evidence>
<dbReference type="PIRSF" id="PIRSF018266">
    <property type="entry name" value="FecR"/>
    <property type="match status" value="1"/>
</dbReference>
<dbReference type="Gene3D" id="3.55.50.30">
    <property type="match status" value="1"/>
</dbReference>
<dbReference type="Pfam" id="PF04773">
    <property type="entry name" value="FecR"/>
    <property type="match status" value="1"/>
</dbReference>
<sequence>MTSPTADESPVARDPLTQQAWEWLRLLNSGHATERDEQRFRQWLAASPAHRAVHEEVVRRWAVLRPAAGQLLRGNAELRAAHARLKRSGKPDRRGRRAFLGAAAGAVAAAGVAVAYPPLGLWPAPSEWGADYRTARGEQRTLALAEHVSVVLNTATSARRQVSAGALVGLELLSGEAAVDLAGGARSFAVTAGAGSAHAQSGSFDVRRLEGGKVCVTCVEGAVRLEHAAGGLILQARQQVVYDPATVGAATRVDLDEVSAWRDGILVFRHTRLPQVLDEINRYRPGRVVLMNDAARREMVTGHFRIASLDLALTQLQHVFGLDARALPGGVLILT</sequence>
<proteinExistence type="predicted"/>
<accession>A0A157S5N6</accession>
<evidence type="ECO:0000259" key="3">
    <source>
        <dbReference type="Pfam" id="PF16220"/>
    </source>
</evidence>
<protein>
    <submittedName>
        <fullName evidence="4">Transmembrane sensor</fullName>
    </submittedName>
</protein>
<dbReference type="InterPro" id="IPR019546">
    <property type="entry name" value="TAT_signal_bac_arc"/>
</dbReference>
<evidence type="ECO:0000256" key="1">
    <source>
        <dbReference type="SAM" id="Phobius"/>
    </source>
</evidence>
<keyword evidence="1" id="KW-0472">Membrane</keyword>
<dbReference type="AlphaFoldDB" id="A0A157S5N6"/>
<reference evidence="4 5" key="1">
    <citation type="submission" date="2016-04" db="EMBL/GenBank/DDBJ databases">
        <authorList>
            <consortium name="Pathogen Informatics"/>
        </authorList>
    </citation>
    <scope>NUCLEOTIDE SEQUENCE [LARGE SCALE GENOMIC DNA]</scope>
    <source>
        <strain evidence="4 5">H050680373</strain>
    </source>
</reference>
<organism evidence="4 5">
    <name type="scientific">Bordetella ansorpii</name>
    <dbReference type="NCBI Taxonomy" id="288768"/>
    <lineage>
        <taxon>Bacteria</taxon>
        <taxon>Pseudomonadati</taxon>
        <taxon>Pseudomonadota</taxon>
        <taxon>Betaproteobacteria</taxon>
        <taxon>Burkholderiales</taxon>
        <taxon>Alcaligenaceae</taxon>
        <taxon>Bordetella</taxon>
    </lineage>
</organism>
<dbReference type="Pfam" id="PF16220">
    <property type="entry name" value="DUF4880"/>
    <property type="match status" value="1"/>
</dbReference>
<dbReference type="PANTHER" id="PTHR30273">
    <property type="entry name" value="PERIPLASMIC SIGNAL SENSOR AND SIGMA FACTOR ACTIVATOR FECR-RELATED"/>
    <property type="match status" value="1"/>
</dbReference>
<dbReference type="GO" id="GO:0016989">
    <property type="term" value="F:sigma factor antagonist activity"/>
    <property type="evidence" value="ECO:0007669"/>
    <property type="project" value="TreeGrafter"/>
</dbReference>
<keyword evidence="5" id="KW-1185">Reference proteome</keyword>
<dbReference type="RefSeq" id="WP_066123020.1">
    <property type="nucleotide sequence ID" value="NZ_FKIF01000001.1"/>
</dbReference>
<feature type="transmembrane region" description="Helical" evidence="1">
    <location>
        <begin position="98"/>
        <end position="116"/>
    </location>
</feature>
<gene>
    <name evidence="4" type="primary">fecR2_2</name>
    <name evidence="4" type="ORF">SAMEA3906486_00460</name>
</gene>
<keyword evidence="1 4" id="KW-0812">Transmembrane</keyword>
<dbReference type="InterPro" id="IPR006860">
    <property type="entry name" value="FecR"/>
</dbReference>